<evidence type="ECO:0000313" key="1">
    <source>
        <dbReference type="EMBL" id="MET3574895.1"/>
    </source>
</evidence>
<organism evidence="1 2">
    <name type="scientific">Bhargavaea ullalensis</name>
    <dbReference type="NCBI Taxonomy" id="1265685"/>
    <lineage>
        <taxon>Bacteria</taxon>
        <taxon>Bacillati</taxon>
        <taxon>Bacillota</taxon>
        <taxon>Bacilli</taxon>
        <taxon>Bacillales</taxon>
        <taxon>Caryophanaceae</taxon>
        <taxon>Bhargavaea</taxon>
    </lineage>
</organism>
<evidence type="ECO:0000313" key="2">
    <source>
        <dbReference type="Proteomes" id="UP001549099"/>
    </source>
</evidence>
<proteinExistence type="predicted"/>
<protein>
    <submittedName>
        <fullName evidence="1">Uncharacterized protein</fullName>
    </submittedName>
</protein>
<sequence>MSNHALAEAYRRFWQGRSSAGAVRTDDQAIREISDDLDDLRTHPRLRKKRTEKLAEIEQRISASSLSAEQKALLMEAFRSAL</sequence>
<keyword evidence="2" id="KW-1185">Reference proteome</keyword>
<gene>
    <name evidence="1" type="ORF">ABID49_000777</name>
</gene>
<name>A0ABV2G9E9_9BACL</name>
<dbReference type="EMBL" id="JBEPLW010000002">
    <property type="protein sequence ID" value="MET3574895.1"/>
    <property type="molecule type" value="Genomic_DNA"/>
</dbReference>
<reference evidence="1 2" key="1">
    <citation type="submission" date="2024-06" db="EMBL/GenBank/DDBJ databases">
        <title>Genomic Encyclopedia of Type Strains, Phase IV (KMG-IV): sequencing the most valuable type-strain genomes for metagenomic binning, comparative biology and taxonomic classification.</title>
        <authorList>
            <person name="Goeker M."/>
        </authorList>
    </citation>
    <scope>NUCLEOTIDE SEQUENCE [LARGE SCALE GENOMIC DNA]</scope>
    <source>
        <strain evidence="1 2">DSM 26128</strain>
    </source>
</reference>
<dbReference type="Proteomes" id="UP001549099">
    <property type="component" value="Unassembled WGS sequence"/>
</dbReference>
<comment type="caution">
    <text evidence="1">The sequence shown here is derived from an EMBL/GenBank/DDBJ whole genome shotgun (WGS) entry which is preliminary data.</text>
</comment>
<accession>A0ABV2G9E9</accession>
<dbReference type="RefSeq" id="WP_354195498.1">
    <property type="nucleotide sequence ID" value="NZ_JBEPLW010000002.1"/>
</dbReference>